<reference evidence="1" key="1">
    <citation type="submission" date="2014-09" db="EMBL/GenBank/DDBJ databases">
        <authorList>
            <person name="Magalhaes I.L.F."/>
            <person name="Oliveira U."/>
            <person name="Santos F.R."/>
            <person name="Vidigal T.H.D.A."/>
            <person name="Brescovit A.D."/>
            <person name="Santos A.J."/>
        </authorList>
    </citation>
    <scope>NUCLEOTIDE SEQUENCE</scope>
    <source>
        <tissue evidence="1">Shoot tissue taken approximately 20 cm above the soil surface</tissue>
    </source>
</reference>
<dbReference type="AlphaFoldDB" id="A0A0A9CY54"/>
<sequence>MFNFIAFILHFMGSDNKFQVIFLKKPLCHICTKRKTYASFAWTSPKLRLRVTP</sequence>
<evidence type="ECO:0000313" key="1">
    <source>
        <dbReference type="EMBL" id="JAD80516.1"/>
    </source>
</evidence>
<proteinExistence type="predicted"/>
<organism evidence="1">
    <name type="scientific">Arundo donax</name>
    <name type="common">Giant reed</name>
    <name type="synonym">Donax arundinaceus</name>
    <dbReference type="NCBI Taxonomy" id="35708"/>
    <lineage>
        <taxon>Eukaryota</taxon>
        <taxon>Viridiplantae</taxon>
        <taxon>Streptophyta</taxon>
        <taxon>Embryophyta</taxon>
        <taxon>Tracheophyta</taxon>
        <taxon>Spermatophyta</taxon>
        <taxon>Magnoliopsida</taxon>
        <taxon>Liliopsida</taxon>
        <taxon>Poales</taxon>
        <taxon>Poaceae</taxon>
        <taxon>PACMAD clade</taxon>
        <taxon>Arundinoideae</taxon>
        <taxon>Arundineae</taxon>
        <taxon>Arundo</taxon>
    </lineage>
</organism>
<accession>A0A0A9CY54</accession>
<reference evidence="1" key="2">
    <citation type="journal article" date="2015" name="Data Brief">
        <title>Shoot transcriptome of the giant reed, Arundo donax.</title>
        <authorList>
            <person name="Barrero R.A."/>
            <person name="Guerrero F.D."/>
            <person name="Moolhuijzen P."/>
            <person name="Goolsby J.A."/>
            <person name="Tidwell J."/>
            <person name="Bellgard S.E."/>
            <person name="Bellgard M.I."/>
        </authorList>
    </citation>
    <scope>NUCLEOTIDE SEQUENCE</scope>
    <source>
        <tissue evidence="1">Shoot tissue taken approximately 20 cm above the soil surface</tissue>
    </source>
</reference>
<protein>
    <submittedName>
        <fullName evidence="1">Serine/threonine-protein phosphatase 5</fullName>
    </submittedName>
</protein>
<dbReference type="EMBL" id="GBRH01217379">
    <property type="protein sequence ID" value="JAD80516.1"/>
    <property type="molecule type" value="Transcribed_RNA"/>
</dbReference>
<name>A0A0A9CY54_ARUDO</name>